<dbReference type="InterPro" id="IPR011701">
    <property type="entry name" value="MFS"/>
</dbReference>
<proteinExistence type="predicted"/>
<dbReference type="AlphaFoldDB" id="R4PY00"/>
<keyword evidence="1" id="KW-1133">Transmembrane helix</keyword>
<feature type="transmembrane region" description="Helical" evidence="1">
    <location>
        <begin position="32"/>
        <end position="50"/>
    </location>
</feature>
<dbReference type="Proteomes" id="UP000013893">
    <property type="component" value="Chromosome"/>
</dbReference>
<dbReference type="Pfam" id="PF07690">
    <property type="entry name" value="MFS_1"/>
    <property type="match status" value="1"/>
</dbReference>
<dbReference type="PANTHER" id="PTHR23526">
    <property type="entry name" value="INTEGRAL MEMBRANE TRANSPORT PROTEIN-RELATED"/>
    <property type="match status" value="1"/>
</dbReference>
<dbReference type="PANTHER" id="PTHR23526:SF2">
    <property type="entry name" value="MAJOR FACILITATOR SUPERFAMILY (MFS) PROFILE DOMAIN-CONTAINING PROTEIN"/>
    <property type="match status" value="1"/>
</dbReference>
<evidence type="ECO:0008006" key="4">
    <source>
        <dbReference type="Google" id="ProtNLM"/>
    </source>
</evidence>
<feature type="transmembrane region" description="Helical" evidence="1">
    <location>
        <begin position="221"/>
        <end position="246"/>
    </location>
</feature>
<dbReference type="InterPro" id="IPR036259">
    <property type="entry name" value="MFS_trans_sf"/>
</dbReference>
<feature type="transmembrane region" description="Helical" evidence="1">
    <location>
        <begin position="101"/>
        <end position="125"/>
    </location>
</feature>
<evidence type="ECO:0000256" key="1">
    <source>
        <dbReference type="SAM" id="Phobius"/>
    </source>
</evidence>
<organism evidence="2 3">
    <name type="scientific">Candidatus Saccharimonas aalborgensis</name>
    <dbReference type="NCBI Taxonomy" id="1332188"/>
    <lineage>
        <taxon>Bacteria</taxon>
        <taxon>Candidatus Saccharimonadota</taxon>
        <taxon>Candidatus Saccharimonadia</taxon>
        <taxon>Candidatus Saccharimonadales</taxon>
        <taxon>Candidatus Saccharimonadaceae</taxon>
        <taxon>Candidatus Saccharimonas</taxon>
    </lineage>
</organism>
<name>R4PY00_9BACT</name>
<feature type="transmembrane region" description="Helical" evidence="1">
    <location>
        <begin position="352"/>
        <end position="374"/>
    </location>
</feature>
<feature type="transmembrane region" description="Helical" evidence="1">
    <location>
        <begin position="386"/>
        <end position="405"/>
    </location>
</feature>
<dbReference type="SUPFAM" id="SSF103473">
    <property type="entry name" value="MFS general substrate transporter"/>
    <property type="match status" value="1"/>
</dbReference>
<dbReference type="EMBL" id="CP005957">
    <property type="protein sequence ID" value="AGL62091.1"/>
    <property type="molecule type" value="Genomic_DNA"/>
</dbReference>
<dbReference type="InterPro" id="IPR052528">
    <property type="entry name" value="Sugar_transport-like"/>
</dbReference>
<evidence type="ECO:0000313" key="3">
    <source>
        <dbReference type="Proteomes" id="UP000013893"/>
    </source>
</evidence>
<accession>R4PY00</accession>
<feature type="transmembrane region" description="Helical" evidence="1">
    <location>
        <begin position="179"/>
        <end position="200"/>
    </location>
</feature>
<reference evidence="2 3" key="1">
    <citation type="journal article" date="2013" name="Nat. Biotechnol.">
        <title>Genome sequences of rare, uncultured bacteria obtained by differential coverage binning of multiple metagenomes.</title>
        <authorList>
            <person name="Albertsen M."/>
            <person name="Hugenholtz P."/>
            <person name="Skarshewski A."/>
            <person name="Nielsen K.L."/>
            <person name="Tyson G.W."/>
            <person name="Nielsen P.H."/>
        </authorList>
    </citation>
    <scope>NUCLEOTIDE SEQUENCE [LARGE SCALE GENOMIC DNA]</scope>
    <source>
        <strain evidence="2">TM71</strain>
    </source>
</reference>
<dbReference type="GO" id="GO:0022857">
    <property type="term" value="F:transmembrane transporter activity"/>
    <property type="evidence" value="ECO:0007669"/>
    <property type="project" value="InterPro"/>
</dbReference>
<keyword evidence="1" id="KW-0812">Transmembrane</keyword>
<feature type="transmembrane region" description="Helical" evidence="1">
    <location>
        <begin position="258"/>
        <end position="279"/>
    </location>
</feature>
<dbReference type="OrthoDB" id="9798518at2"/>
<dbReference type="RefSeq" id="WP_015641541.1">
    <property type="nucleotide sequence ID" value="NC_021219.1"/>
</dbReference>
<sequence>MLQRFIHRFFRPRHYWRSVSFDEIAELYTSRLIMVFAVNIVNLFAAVYLYKLGYSIQFIAWFYAAWYAFKVPFAVIAAKYAAYFGPKHGILLANILRIPSLIAFALVAVLPSQQAIVAIVLFGFFQQMAATLYDLCYTIDFSKVKHSEHAGKEIGTMQIMEKTAKIISPVVGGTIASLYSPQATIIVACVLFILAAFPLFRSVEPTRTRTTLRLSGFPWRLALPTLIAETVVGFDFVVSGTVWLLFTTTVIFSGMGEGIYATLGSLASLGVLISLVASWTFGQIVDRHKGGILLTAGTIANSMIHLFRPFTASPSAVMGVNIANEIATSAYAMPFTRAVFDVADDSGFRITYLMYIEMMLNFGAALGSTLFALFVSGLGDRHGMECMFVVAAVYELIMLFVWRSAR</sequence>
<dbReference type="HOGENOM" id="CLU_680930_0_0_0"/>
<feature type="transmembrane region" description="Helical" evidence="1">
    <location>
        <begin position="56"/>
        <end position="80"/>
    </location>
</feature>
<keyword evidence="1" id="KW-0472">Membrane</keyword>
<dbReference type="Gene3D" id="1.20.1250.20">
    <property type="entry name" value="MFS general substrate transporter like domains"/>
    <property type="match status" value="1"/>
</dbReference>
<gene>
    <name evidence="2" type="ORF">L336_0383</name>
</gene>
<dbReference type="KEGG" id="saal:L336_0383"/>
<evidence type="ECO:0000313" key="2">
    <source>
        <dbReference type="EMBL" id="AGL62091.1"/>
    </source>
</evidence>
<keyword evidence="3" id="KW-1185">Reference proteome</keyword>
<protein>
    <recommendedName>
        <fullName evidence="4">Major facilitator superfamily (MFS) profile domain-containing protein</fullName>
    </recommendedName>
</protein>
<dbReference type="STRING" id="1332188.L336_0383"/>